<organism evidence="1 2">
    <name type="scientific">Terasakiella brassicae</name>
    <dbReference type="NCBI Taxonomy" id="1634917"/>
    <lineage>
        <taxon>Bacteria</taxon>
        <taxon>Pseudomonadati</taxon>
        <taxon>Pseudomonadota</taxon>
        <taxon>Alphaproteobacteria</taxon>
        <taxon>Rhodospirillales</taxon>
        <taxon>Terasakiellaceae</taxon>
        <taxon>Terasakiella</taxon>
    </lineage>
</organism>
<keyword evidence="2" id="KW-1185">Reference proteome</keyword>
<evidence type="ECO:0000313" key="1">
    <source>
        <dbReference type="EMBL" id="GGF51477.1"/>
    </source>
</evidence>
<dbReference type="Proteomes" id="UP000632498">
    <property type="component" value="Unassembled WGS sequence"/>
</dbReference>
<name>A0A917F5A4_9PROT</name>
<evidence type="ECO:0000313" key="2">
    <source>
        <dbReference type="Proteomes" id="UP000632498"/>
    </source>
</evidence>
<dbReference type="RefSeq" id="WP_188659861.1">
    <property type="nucleotide sequence ID" value="NZ_BMHV01000001.1"/>
</dbReference>
<gene>
    <name evidence="1" type="ORF">GCM10011332_00850</name>
</gene>
<reference evidence="1" key="2">
    <citation type="submission" date="2020-09" db="EMBL/GenBank/DDBJ databases">
        <authorList>
            <person name="Sun Q."/>
            <person name="Zhou Y."/>
        </authorList>
    </citation>
    <scope>NUCLEOTIDE SEQUENCE</scope>
    <source>
        <strain evidence="1">CGMCC 1.15254</strain>
    </source>
</reference>
<reference evidence="1" key="1">
    <citation type="journal article" date="2014" name="Int. J. Syst. Evol. Microbiol.">
        <title>Complete genome sequence of Corynebacterium casei LMG S-19264T (=DSM 44701T), isolated from a smear-ripened cheese.</title>
        <authorList>
            <consortium name="US DOE Joint Genome Institute (JGI-PGF)"/>
            <person name="Walter F."/>
            <person name="Albersmeier A."/>
            <person name="Kalinowski J."/>
            <person name="Ruckert C."/>
        </authorList>
    </citation>
    <scope>NUCLEOTIDE SEQUENCE</scope>
    <source>
        <strain evidence="1">CGMCC 1.15254</strain>
    </source>
</reference>
<accession>A0A917F5A4</accession>
<dbReference type="AlphaFoldDB" id="A0A917F5A4"/>
<dbReference type="EMBL" id="BMHV01000001">
    <property type="protein sequence ID" value="GGF51477.1"/>
    <property type="molecule type" value="Genomic_DNA"/>
</dbReference>
<protein>
    <submittedName>
        <fullName evidence="1">Uncharacterized protein</fullName>
    </submittedName>
</protein>
<proteinExistence type="predicted"/>
<comment type="caution">
    <text evidence="1">The sequence shown here is derived from an EMBL/GenBank/DDBJ whole genome shotgun (WGS) entry which is preliminary data.</text>
</comment>
<sequence>MHDRFGLRNDLGTEEVGFLQDDDTLTVKVDGVMDLVRDYDVFLFSIHATLIRNGLTVPSGASLVPQLRKLDKRVGVFCLSGDACRDDMTAQMNRCGYSITNNRVLLRDDLDNLERPFPFVSTERVLMVCSDVLNEVAHAKVKGLKSLLIDGNCDLDKKTFRLSPDFVAASV</sequence>